<dbReference type="RefSeq" id="XP_031944107.1">
    <property type="nucleotide sequence ID" value="XM_032081340.1"/>
</dbReference>
<dbReference type="OrthoDB" id="508139at2759"/>
<keyword evidence="2" id="KW-1185">Reference proteome</keyword>
<dbReference type="GeneID" id="43666031"/>
<dbReference type="EMBL" id="ML736752">
    <property type="protein sequence ID" value="KAE8406788.1"/>
    <property type="molecule type" value="Genomic_DNA"/>
</dbReference>
<dbReference type="Proteomes" id="UP000325579">
    <property type="component" value="Unassembled WGS sequence"/>
</dbReference>
<evidence type="ECO:0000313" key="1">
    <source>
        <dbReference type="EMBL" id="KAE8406788.1"/>
    </source>
</evidence>
<proteinExistence type="predicted"/>
<organism evidence="1 2">
    <name type="scientific">Aspergillus pseudonomiae</name>
    <dbReference type="NCBI Taxonomy" id="1506151"/>
    <lineage>
        <taxon>Eukaryota</taxon>
        <taxon>Fungi</taxon>
        <taxon>Dikarya</taxon>
        <taxon>Ascomycota</taxon>
        <taxon>Pezizomycotina</taxon>
        <taxon>Eurotiomycetes</taxon>
        <taxon>Eurotiomycetidae</taxon>
        <taxon>Eurotiales</taxon>
        <taxon>Aspergillaceae</taxon>
        <taxon>Aspergillus</taxon>
        <taxon>Aspergillus subgen. Circumdati</taxon>
    </lineage>
</organism>
<dbReference type="AlphaFoldDB" id="A0A5N7DMS0"/>
<evidence type="ECO:0000313" key="2">
    <source>
        <dbReference type="Proteomes" id="UP000325579"/>
    </source>
</evidence>
<accession>A0A5N7DMS0</accession>
<sequence length="103" mass="11562">MQNSLLKDVKIEVRLRSASKAARNDPRATPPPENYIRLIDEGFSVDTSDDSSDDMSLASHFSEDDIFAEFKWLEQIDGLLIDQDTFNSGEKLVKSILGDEKLA</sequence>
<reference evidence="1 2" key="1">
    <citation type="submission" date="2019-04" db="EMBL/GenBank/DDBJ databases">
        <authorList>
            <consortium name="DOE Joint Genome Institute"/>
            <person name="Mondo S."/>
            <person name="Kjaerbolling I."/>
            <person name="Vesth T."/>
            <person name="Frisvad J.C."/>
            <person name="Nybo J.L."/>
            <person name="Theobald S."/>
            <person name="Kildgaard S."/>
            <person name="Isbrandt T."/>
            <person name="Kuo A."/>
            <person name="Sato A."/>
            <person name="Lyhne E.K."/>
            <person name="Kogle M.E."/>
            <person name="Wiebenga A."/>
            <person name="Kun R.S."/>
            <person name="Lubbers R.J."/>
            <person name="Makela M.R."/>
            <person name="Barry K."/>
            <person name="Chovatia M."/>
            <person name="Clum A."/>
            <person name="Daum C."/>
            <person name="Haridas S."/>
            <person name="He G."/>
            <person name="LaButti K."/>
            <person name="Lipzen A."/>
            <person name="Riley R."/>
            <person name="Salamov A."/>
            <person name="Simmons B.A."/>
            <person name="Magnuson J.K."/>
            <person name="Henrissat B."/>
            <person name="Mortensen U.H."/>
            <person name="Larsen T.O."/>
            <person name="Devries R.P."/>
            <person name="Grigoriev I.V."/>
            <person name="Machida M."/>
            <person name="Baker S.E."/>
            <person name="Andersen M.R."/>
            <person name="Cantor M.N."/>
            <person name="Hua S.X."/>
        </authorList>
    </citation>
    <scope>NUCLEOTIDE SEQUENCE [LARGE SCALE GENOMIC DNA]</scope>
    <source>
        <strain evidence="1 2">CBS 119388</strain>
    </source>
</reference>
<protein>
    <submittedName>
        <fullName evidence="1">Uncharacterized protein</fullName>
    </submittedName>
</protein>
<name>A0A5N7DMS0_9EURO</name>
<gene>
    <name evidence="1" type="ORF">BDV37DRAFT_242565</name>
</gene>